<dbReference type="GO" id="GO:0006352">
    <property type="term" value="P:DNA-templated transcription initiation"/>
    <property type="evidence" value="ECO:0007669"/>
    <property type="project" value="InterPro"/>
</dbReference>
<evidence type="ECO:0000313" key="3">
    <source>
        <dbReference type="Proteomes" id="UP000031599"/>
    </source>
</evidence>
<dbReference type="AlphaFoldDB" id="A0A0C2DGV4"/>
<dbReference type="InterPro" id="IPR013324">
    <property type="entry name" value="RNA_pol_sigma_r3/r4-like"/>
</dbReference>
<organism evidence="2 3">
    <name type="scientific">Enhygromyxa salina</name>
    <dbReference type="NCBI Taxonomy" id="215803"/>
    <lineage>
        <taxon>Bacteria</taxon>
        <taxon>Pseudomonadati</taxon>
        <taxon>Myxococcota</taxon>
        <taxon>Polyangia</taxon>
        <taxon>Nannocystales</taxon>
        <taxon>Nannocystaceae</taxon>
        <taxon>Enhygromyxa</taxon>
    </lineage>
</organism>
<gene>
    <name evidence="2" type="ORF">DB30_07238</name>
</gene>
<evidence type="ECO:0000259" key="1">
    <source>
        <dbReference type="Pfam" id="PF08281"/>
    </source>
</evidence>
<dbReference type="InterPro" id="IPR036388">
    <property type="entry name" value="WH-like_DNA-bd_sf"/>
</dbReference>
<feature type="domain" description="RNA polymerase sigma factor 70 region 4 type 2" evidence="1">
    <location>
        <begin position="22"/>
        <end position="69"/>
    </location>
</feature>
<evidence type="ECO:0000313" key="2">
    <source>
        <dbReference type="EMBL" id="KIG18902.1"/>
    </source>
</evidence>
<sequence length="79" mass="8913">MDPRTSPSQAVARAKQLSAANKAIARLPTPQRLVVRRRAEGLSYGEIARLTGRTEASERALHQRALTKLRRQLRRFLPP</sequence>
<dbReference type="Pfam" id="PF08281">
    <property type="entry name" value="Sigma70_r4_2"/>
    <property type="match status" value="1"/>
</dbReference>
<accession>A0A0C2DGV4</accession>
<name>A0A0C2DGV4_9BACT</name>
<dbReference type="Gene3D" id="1.10.10.10">
    <property type="entry name" value="Winged helix-like DNA-binding domain superfamily/Winged helix DNA-binding domain"/>
    <property type="match status" value="1"/>
</dbReference>
<protein>
    <recommendedName>
        <fullName evidence="1">RNA polymerase sigma factor 70 region 4 type 2 domain-containing protein</fullName>
    </recommendedName>
</protein>
<dbReference type="GO" id="GO:0016987">
    <property type="term" value="F:sigma factor activity"/>
    <property type="evidence" value="ECO:0007669"/>
    <property type="project" value="InterPro"/>
</dbReference>
<dbReference type="GO" id="GO:0003677">
    <property type="term" value="F:DNA binding"/>
    <property type="evidence" value="ECO:0007669"/>
    <property type="project" value="InterPro"/>
</dbReference>
<proteinExistence type="predicted"/>
<comment type="caution">
    <text evidence="2">The sequence shown here is derived from an EMBL/GenBank/DDBJ whole genome shotgun (WGS) entry which is preliminary data.</text>
</comment>
<dbReference type="EMBL" id="JMCC02000008">
    <property type="protein sequence ID" value="KIG18902.1"/>
    <property type="molecule type" value="Genomic_DNA"/>
</dbReference>
<dbReference type="InterPro" id="IPR013249">
    <property type="entry name" value="RNA_pol_sigma70_r4_t2"/>
</dbReference>
<dbReference type="SUPFAM" id="SSF88659">
    <property type="entry name" value="Sigma3 and sigma4 domains of RNA polymerase sigma factors"/>
    <property type="match status" value="1"/>
</dbReference>
<reference evidence="2 3" key="1">
    <citation type="submission" date="2014-12" db="EMBL/GenBank/DDBJ databases">
        <title>Genome assembly of Enhygromyxa salina DSM 15201.</title>
        <authorList>
            <person name="Sharma G."/>
            <person name="Subramanian S."/>
        </authorList>
    </citation>
    <scope>NUCLEOTIDE SEQUENCE [LARGE SCALE GENOMIC DNA]</scope>
    <source>
        <strain evidence="2 3">DSM 15201</strain>
    </source>
</reference>
<dbReference type="Proteomes" id="UP000031599">
    <property type="component" value="Unassembled WGS sequence"/>
</dbReference>